<accession>A0A815M899</accession>
<dbReference type="AlphaFoldDB" id="A0A815M899"/>
<organism evidence="1 2">
    <name type="scientific">Rotaria sordida</name>
    <dbReference type="NCBI Taxonomy" id="392033"/>
    <lineage>
        <taxon>Eukaryota</taxon>
        <taxon>Metazoa</taxon>
        <taxon>Spiralia</taxon>
        <taxon>Gnathifera</taxon>
        <taxon>Rotifera</taxon>
        <taxon>Eurotatoria</taxon>
        <taxon>Bdelloidea</taxon>
        <taxon>Philodinida</taxon>
        <taxon>Philodinidae</taxon>
        <taxon>Rotaria</taxon>
    </lineage>
</organism>
<name>A0A815M899_9BILA</name>
<evidence type="ECO:0000313" key="2">
    <source>
        <dbReference type="Proteomes" id="UP000663889"/>
    </source>
</evidence>
<dbReference type="Proteomes" id="UP000663889">
    <property type="component" value="Unassembled WGS sequence"/>
</dbReference>
<dbReference type="EMBL" id="CAJNOU010003937">
    <property type="protein sequence ID" value="CAF1418068.1"/>
    <property type="molecule type" value="Genomic_DNA"/>
</dbReference>
<comment type="caution">
    <text evidence="1">The sequence shown here is derived from an EMBL/GenBank/DDBJ whole genome shotgun (WGS) entry which is preliminary data.</text>
</comment>
<gene>
    <name evidence="1" type="ORF">SEV965_LOCUS32167</name>
</gene>
<proteinExistence type="predicted"/>
<sequence length="160" mass="18208">MYNSSSLILSNTLSFLKMIASIGRNKTSTVDMGTTFVKEAHKYNLNVLLRLLVVCNNNCILLNVTSSNVRNMIKTFFDYFQYFKLWLSNQSLNITSKSVISTRMGYPSSQLGLTILSGDPSSQRIGNDNANFILQNMAFKAFFQPMDQVNETFKEIIIFR</sequence>
<protein>
    <submittedName>
        <fullName evidence="1">Uncharacterized protein</fullName>
    </submittedName>
</protein>
<reference evidence="1" key="1">
    <citation type="submission" date="2021-02" db="EMBL/GenBank/DDBJ databases">
        <authorList>
            <person name="Nowell W R."/>
        </authorList>
    </citation>
    <scope>NUCLEOTIDE SEQUENCE</scope>
</reference>
<evidence type="ECO:0000313" key="1">
    <source>
        <dbReference type="EMBL" id="CAF1418068.1"/>
    </source>
</evidence>